<dbReference type="EMBL" id="QUNO01000012">
    <property type="protein sequence ID" value="REH41107.1"/>
    <property type="molecule type" value="Genomic_DNA"/>
</dbReference>
<reference evidence="2 3" key="1">
    <citation type="submission" date="2018-08" db="EMBL/GenBank/DDBJ databases">
        <title>Genomic Encyclopedia of Archaeal and Bacterial Type Strains, Phase II (KMG-II): from individual species to whole genera.</title>
        <authorList>
            <person name="Goeker M."/>
        </authorList>
    </citation>
    <scope>NUCLEOTIDE SEQUENCE [LARGE SCALE GENOMIC DNA]</scope>
    <source>
        <strain evidence="2 3">DSM 45791</strain>
    </source>
</reference>
<dbReference type="Gene3D" id="3.40.50.720">
    <property type="entry name" value="NAD(P)-binding Rossmann-like Domain"/>
    <property type="match status" value="1"/>
</dbReference>
<gene>
    <name evidence="2" type="ORF">BCF44_112189</name>
</gene>
<protein>
    <submittedName>
        <fullName evidence="2">Thioester reductase-like protein</fullName>
    </submittedName>
</protein>
<dbReference type="OrthoDB" id="9810734at2"/>
<feature type="domain" description="Thioester reductase (TE)" evidence="1">
    <location>
        <begin position="5"/>
        <end position="256"/>
    </location>
</feature>
<dbReference type="InterPro" id="IPR013120">
    <property type="entry name" value="FAR_NAD-bd"/>
</dbReference>
<dbReference type="Proteomes" id="UP000256269">
    <property type="component" value="Unassembled WGS sequence"/>
</dbReference>
<dbReference type="PANTHER" id="PTHR43000">
    <property type="entry name" value="DTDP-D-GLUCOSE 4,6-DEHYDRATASE-RELATED"/>
    <property type="match status" value="1"/>
</dbReference>
<dbReference type="AlphaFoldDB" id="A0A3E0HAN8"/>
<dbReference type="InterPro" id="IPR036291">
    <property type="entry name" value="NAD(P)-bd_dom_sf"/>
</dbReference>
<organism evidence="2 3">
    <name type="scientific">Kutzneria buriramensis</name>
    <dbReference type="NCBI Taxonomy" id="1045776"/>
    <lineage>
        <taxon>Bacteria</taxon>
        <taxon>Bacillati</taxon>
        <taxon>Actinomycetota</taxon>
        <taxon>Actinomycetes</taxon>
        <taxon>Pseudonocardiales</taxon>
        <taxon>Pseudonocardiaceae</taxon>
        <taxon>Kutzneria</taxon>
    </lineage>
</organism>
<sequence length="371" mass="41799">MPIAITGATGLLGTRLLEILADRHDSVILLSRPGGIPARERIVRYLRASGRPDDAIAAIAARLRTVVVELERPMLGLTQQRFRALADELDEIWHCAASIDLNSDPQRLHLTNTVGTRRIIELADAGVRTPMLHHVSTIGVAGRRPVGRIYEDDLDDSYGFTTRYEESKYLAEVAVREWSARTGRPAVVHRPSVLVTDQRPHPHLPTHPLLTGMQLARKLVNTLAMTGESRERLVVRIPGDPQALVNMLQVEEAARLMVEVSAHAPTSHVDTYHIVHPRDVRTELLADVFEELFEDILPISWRFVPSAPQQPTPWETLVYQTMSTFLPFMSYRRRFDDLGLRRLGLTGDFTAPVDRDYLMRTFGSEQYTLSA</sequence>
<dbReference type="RefSeq" id="WP_116178288.1">
    <property type="nucleotide sequence ID" value="NZ_CP144375.1"/>
</dbReference>
<evidence type="ECO:0000313" key="3">
    <source>
        <dbReference type="Proteomes" id="UP000256269"/>
    </source>
</evidence>
<keyword evidence="3" id="KW-1185">Reference proteome</keyword>
<dbReference type="Pfam" id="PF07993">
    <property type="entry name" value="NAD_binding_4"/>
    <property type="match status" value="1"/>
</dbReference>
<evidence type="ECO:0000313" key="2">
    <source>
        <dbReference type="EMBL" id="REH41107.1"/>
    </source>
</evidence>
<accession>A0A3E0HAN8</accession>
<evidence type="ECO:0000259" key="1">
    <source>
        <dbReference type="Pfam" id="PF07993"/>
    </source>
</evidence>
<name>A0A3E0HAN8_9PSEU</name>
<proteinExistence type="predicted"/>
<comment type="caution">
    <text evidence="2">The sequence shown here is derived from an EMBL/GenBank/DDBJ whole genome shotgun (WGS) entry which is preliminary data.</text>
</comment>
<dbReference type="SUPFAM" id="SSF51735">
    <property type="entry name" value="NAD(P)-binding Rossmann-fold domains"/>
    <property type="match status" value="1"/>
</dbReference>